<sequence length="73" mass="8566">MTKVLMRDLMDVLNHGLTNDLTELFAIGTKRAQLIINERPFYQLFELEKVLGISKKAVVKLYEHHTSWENHQV</sequence>
<dbReference type="Gene3D" id="1.10.150.280">
    <property type="entry name" value="AF1531-like domain"/>
    <property type="match status" value="1"/>
</dbReference>
<dbReference type="SUPFAM" id="SSF81585">
    <property type="entry name" value="PsbU/PolX domain-like"/>
    <property type="match status" value="1"/>
</dbReference>
<evidence type="ECO:0000313" key="4">
    <source>
        <dbReference type="Proteomes" id="UP001160483"/>
    </source>
</evidence>
<reference evidence="1 3" key="1">
    <citation type="submission" date="2021-11" db="EMBL/GenBank/DDBJ databases">
        <authorList>
            <person name="Islam A."/>
            <person name="Islam S."/>
            <person name="Flora M.S."/>
            <person name="Rahman M."/>
            <person name="Ziaur R.M."/>
            <person name="Epstein J.H."/>
            <person name="Hassan M."/>
            <person name="Klassen M."/>
            <person name="Woodard K."/>
            <person name="Webb A."/>
            <person name="Webby R.J."/>
            <person name="El Zowalaty M.E."/>
        </authorList>
    </citation>
    <scope>NUCLEOTIDE SEQUENCE</scope>
    <source>
        <strain evidence="2">Pbs1</strain>
        <strain evidence="1">Pbs3</strain>
    </source>
</reference>
<name>A0AAU9KQN8_9STRA</name>
<protein>
    <submittedName>
        <fullName evidence="1">Uncharacterized protein</fullName>
    </submittedName>
</protein>
<dbReference type="EMBL" id="CAKLCB010000060">
    <property type="protein sequence ID" value="CAH0514225.1"/>
    <property type="molecule type" value="Genomic_DNA"/>
</dbReference>
<accession>A0AAU9KQN8</accession>
<dbReference type="AlphaFoldDB" id="A0AAU9KQN8"/>
<comment type="caution">
    <text evidence="1">The sequence shown here is derived from an EMBL/GenBank/DDBJ whole genome shotgun (WGS) entry which is preliminary data.</text>
</comment>
<evidence type="ECO:0000313" key="1">
    <source>
        <dbReference type="EMBL" id="CAH0476676.1"/>
    </source>
</evidence>
<proteinExistence type="predicted"/>
<gene>
    <name evidence="2" type="ORF">PBS001_LOCUS988</name>
    <name evidence="1" type="ORF">PBS003_LOCUS3447</name>
</gene>
<dbReference type="Proteomes" id="UP001158986">
    <property type="component" value="Unassembled WGS sequence"/>
</dbReference>
<dbReference type="EMBL" id="CAKKTJ010000158">
    <property type="protein sequence ID" value="CAH0476676.1"/>
    <property type="molecule type" value="Genomic_DNA"/>
</dbReference>
<dbReference type="Proteomes" id="UP001160483">
    <property type="component" value="Unassembled WGS sequence"/>
</dbReference>
<evidence type="ECO:0000313" key="2">
    <source>
        <dbReference type="EMBL" id="CAH0514225.1"/>
    </source>
</evidence>
<keyword evidence="3" id="KW-1185">Reference proteome</keyword>
<organism evidence="1 4">
    <name type="scientific">Peronospora belbahrii</name>
    <dbReference type="NCBI Taxonomy" id="622444"/>
    <lineage>
        <taxon>Eukaryota</taxon>
        <taxon>Sar</taxon>
        <taxon>Stramenopiles</taxon>
        <taxon>Oomycota</taxon>
        <taxon>Peronosporomycetes</taxon>
        <taxon>Peronosporales</taxon>
        <taxon>Peronosporaceae</taxon>
        <taxon>Peronospora</taxon>
    </lineage>
</organism>
<evidence type="ECO:0000313" key="3">
    <source>
        <dbReference type="Proteomes" id="UP001158986"/>
    </source>
</evidence>